<evidence type="ECO:0000256" key="2">
    <source>
        <dbReference type="ARBA" id="ARBA00022729"/>
    </source>
</evidence>
<dbReference type="InterPro" id="IPR034984">
    <property type="entry name" value="Imelysin-like_IPPA"/>
</dbReference>
<organism evidence="4 5">
    <name type="scientific">Azorhizophilus paspali</name>
    <name type="common">Azotobacter paspali</name>
    <dbReference type="NCBI Taxonomy" id="69963"/>
    <lineage>
        <taxon>Bacteria</taxon>
        <taxon>Pseudomonadati</taxon>
        <taxon>Pseudomonadota</taxon>
        <taxon>Gammaproteobacteria</taxon>
        <taxon>Pseudomonadales</taxon>
        <taxon>Pseudomonadaceae</taxon>
        <taxon>Azorhizophilus</taxon>
    </lineage>
</organism>
<dbReference type="EMBL" id="JBHLSS010000003">
    <property type="protein sequence ID" value="MFC0708154.1"/>
    <property type="molecule type" value="Genomic_DNA"/>
</dbReference>
<evidence type="ECO:0000313" key="5">
    <source>
        <dbReference type="Proteomes" id="UP001589891"/>
    </source>
</evidence>
<dbReference type="PROSITE" id="PS51257">
    <property type="entry name" value="PROKAR_LIPOPROTEIN"/>
    <property type="match status" value="1"/>
</dbReference>
<comment type="subcellular location">
    <subcellularLocation>
        <location evidence="1">Cell envelope</location>
    </subcellularLocation>
</comment>
<dbReference type="Proteomes" id="UP001589891">
    <property type="component" value="Unassembled WGS sequence"/>
</dbReference>
<accession>A0ABV6SF52</accession>
<reference evidence="4 5" key="1">
    <citation type="submission" date="2024-09" db="EMBL/GenBank/DDBJ databases">
        <authorList>
            <person name="Sun Q."/>
            <person name="Mori K."/>
        </authorList>
    </citation>
    <scope>NUCLEOTIDE SEQUENCE [LARGE SCALE GENOMIC DNA]</scope>
    <source>
        <strain evidence="4 5">NCAIM B.01794</strain>
    </source>
</reference>
<dbReference type="CDD" id="cd14659">
    <property type="entry name" value="Imelysin-like_IPPA"/>
    <property type="match status" value="1"/>
</dbReference>
<dbReference type="Gene3D" id="1.20.1420.20">
    <property type="entry name" value="M75 peptidase, HXXE motif"/>
    <property type="match status" value="1"/>
</dbReference>
<keyword evidence="2" id="KW-0732">Signal</keyword>
<evidence type="ECO:0000256" key="1">
    <source>
        <dbReference type="ARBA" id="ARBA00004196"/>
    </source>
</evidence>
<comment type="caution">
    <text evidence="4">The sequence shown here is derived from an EMBL/GenBank/DDBJ whole genome shotgun (WGS) entry which is preliminary data.</text>
</comment>
<feature type="domain" description="Imelysin-like" evidence="3">
    <location>
        <begin position="38"/>
        <end position="332"/>
    </location>
</feature>
<evidence type="ECO:0000313" key="4">
    <source>
        <dbReference type="EMBL" id="MFC0708154.1"/>
    </source>
</evidence>
<dbReference type="InterPro" id="IPR018976">
    <property type="entry name" value="Imelysin-like"/>
</dbReference>
<evidence type="ECO:0000259" key="3">
    <source>
        <dbReference type="Pfam" id="PF09375"/>
    </source>
</evidence>
<proteinExistence type="predicted"/>
<sequence>MFRSTPLFLALTGLLLGACTPKEPAQQTSIALSDGVLLPAYSGWAEADRQLAASALSFCAGNEDLQQARQIFLTAQNSWAALQPLLFGPLAEGNLAWQVQFWPDKKNLVARQVENLLQQKPQLTQADLEQASVVVKGLSAYEYLLFDSGLDLTDATQRQRYCPLLTAIGKHQQTLSAEILQQWQGDAGMAVHLKRFPNSRYADAKEAIGEILRAEVTALDVLKKKLGTPLGRQSKGVPQPLQAESWRSQSTLSNLAASLATAERLWLGVKQDGIRNLLDEDQAELAQRLDQAFGDSRGRLAALQRPFDELLADKAGRAQLNALYDSFDRLHRLHERELAKALDIQLGFNAHDGD</sequence>
<gene>
    <name evidence="4" type="ORF">ACFFGX_00515</name>
</gene>
<dbReference type="Pfam" id="PF09375">
    <property type="entry name" value="Peptidase_M75"/>
    <property type="match status" value="1"/>
</dbReference>
<name>A0ABV6SF52_AZOPA</name>
<keyword evidence="5" id="KW-1185">Reference proteome</keyword>
<dbReference type="RefSeq" id="WP_376941854.1">
    <property type="nucleotide sequence ID" value="NZ_CP171449.1"/>
</dbReference>
<protein>
    <submittedName>
        <fullName evidence="4">Imelysin family protein</fullName>
    </submittedName>
</protein>
<dbReference type="InterPro" id="IPR038352">
    <property type="entry name" value="Imelysin_sf"/>
</dbReference>